<accession>A0AAV9TNQ8</accession>
<protein>
    <recommendedName>
        <fullName evidence="2">Peptidase A1 domain-containing protein</fullName>
    </recommendedName>
</protein>
<gene>
    <name evidence="3" type="ORF">QIS74_03934</name>
</gene>
<dbReference type="SUPFAM" id="SSF50630">
    <property type="entry name" value="Acid proteases"/>
    <property type="match status" value="1"/>
</dbReference>
<dbReference type="Proteomes" id="UP001327957">
    <property type="component" value="Unassembled WGS sequence"/>
</dbReference>
<dbReference type="InterPro" id="IPR033121">
    <property type="entry name" value="PEPTIDASE_A1"/>
</dbReference>
<dbReference type="PANTHER" id="PTHR47966">
    <property type="entry name" value="BETA-SITE APP-CLEAVING ENZYME, ISOFORM A-RELATED"/>
    <property type="match status" value="1"/>
</dbReference>
<evidence type="ECO:0000313" key="3">
    <source>
        <dbReference type="EMBL" id="KAK6223089.1"/>
    </source>
</evidence>
<dbReference type="InterPro" id="IPR034164">
    <property type="entry name" value="Pepsin-like_dom"/>
</dbReference>
<dbReference type="PROSITE" id="PS51767">
    <property type="entry name" value="PEPTIDASE_A1"/>
    <property type="match status" value="1"/>
</dbReference>
<evidence type="ECO:0000259" key="2">
    <source>
        <dbReference type="PROSITE" id="PS51767"/>
    </source>
</evidence>
<dbReference type="Pfam" id="PF00026">
    <property type="entry name" value="Asp"/>
    <property type="match status" value="1"/>
</dbReference>
<dbReference type="Gene3D" id="2.40.70.10">
    <property type="entry name" value="Acid Proteases"/>
    <property type="match status" value="2"/>
</dbReference>
<feature type="domain" description="Peptidase A1" evidence="2">
    <location>
        <begin position="1"/>
        <end position="277"/>
    </location>
</feature>
<dbReference type="InterPro" id="IPR021109">
    <property type="entry name" value="Peptidase_aspartic_dom_sf"/>
</dbReference>
<evidence type="ECO:0000313" key="4">
    <source>
        <dbReference type="Proteomes" id="UP001327957"/>
    </source>
</evidence>
<keyword evidence="4" id="KW-1185">Reference proteome</keyword>
<comment type="caution">
    <text evidence="3">The sequence shown here is derived from an EMBL/GenBank/DDBJ whole genome shotgun (WGS) entry which is preliminary data.</text>
</comment>
<dbReference type="InterPro" id="IPR001461">
    <property type="entry name" value="Aspartic_peptidase_A1"/>
</dbReference>
<dbReference type="GO" id="GO:0000324">
    <property type="term" value="C:fungal-type vacuole"/>
    <property type="evidence" value="ECO:0007669"/>
    <property type="project" value="TreeGrafter"/>
</dbReference>
<proteinExistence type="inferred from homology"/>
<dbReference type="GO" id="GO:0006508">
    <property type="term" value="P:proteolysis"/>
    <property type="evidence" value="ECO:0007669"/>
    <property type="project" value="InterPro"/>
</dbReference>
<dbReference type="PANTHER" id="PTHR47966:SF68">
    <property type="entry name" value="PEPTIDASE A1 DOMAIN-CONTAINING PROTEIN"/>
    <property type="match status" value="1"/>
</dbReference>
<sequence length="287" mass="31090">MLTGDFGDIEYLGGRTAGPVASDIITVGNFSWRQSFLAANESSWSVMPTDGFLGLAFNSFRVGNADTFMHTLLPQLDEPKFGIFLGEDGNNATGLLTLGGSHEDRYSDDEPTKIPIVKGRSNEFDAWRSVIQGVTVKGFKTCGKNVSDTVSFDRGNVVFDTGAGAIQLPSDKIEAAYELMGVNYTAVLWGDRVLSCSEFNSSWSVSFSFSPDDTTETRVVTLRGDELARPGFPAAENACWPPFEDSGSDGFTLLGSPLLKNFYAVWDFGAFDEAAFTPTLGLAKLRK</sequence>
<name>A0AAV9TNQ8_9PEZI</name>
<comment type="similarity">
    <text evidence="1">Belongs to the peptidase A1 family.</text>
</comment>
<dbReference type="CDD" id="cd05471">
    <property type="entry name" value="pepsin_like"/>
    <property type="match status" value="1"/>
</dbReference>
<organism evidence="3 4">
    <name type="scientific">Colletotrichum tabaci</name>
    <dbReference type="NCBI Taxonomy" id="1209068"/>
    <lineage>
        <taxon>Eukaryota</taxon>
        <taxon>Fungi</taxon>
        <taxon>Dikarya</taxon>
        <taxon>Ascomycota</taxon>
        <taxon>Pezizomycotina</taxon>
        <taxon>Sordariomycetes</taxon>
        <taxon>Hypocreomycetidae</taxon>
        <taxon>Glomerellales</taxon>
        <taxon>Glomerellaceae</taxon>
        <taxon>Colletotrichum</taxon>
        <taxon>Colletotrichum destructivum species complex</taxon>
    </lineage>
</organism>
<dbReference type="EMBL" id="JASAOK010000016">
    <property type="protein sequence ID" value="KAK6223089.1"/>
    <property type="molecule type" value="Genomic_DNA"/>
</dbReference>
<dbReference type="AlphaFoldDB" id="A0AAV9TNQ8"/>
<dbReference type="GO" id="GO:0004190">
    <property type="term" value="F:aspartic-type endopeptidase activity"/>
    <property type="evidence" value="ECO:0007669"/>
    <property type="project" value="InterPro"/>
</dbReference>
<evidence type="ECO:0000256" key="1">
    <source>
        <dbReference type="ARBA" id="ARBA00007447"/>
    </source>
</evidence>
<reference evidence="3 4" key="1">
    <citation type="submission" date="2023-04" db="EMBL/GenBank/DDBJ databases">
        <title>Colletotrichum tabacum stain YC1 causing leaf anthracnose on Nicotiana tabacum(L.) cv.</title>
        <authorList>
            <person name="Ji Z."/>
            <person name="Wang M."/>
            <person name="Zhang J."/>
            <person name="Wang N."/>
            <person name="Zhou Z."/>
        </authorList>
    </citation>
    <scope>NUCLEOTIDE SEQUENCE [LARGE SCALE GENOMIC DNA]</scope>
    <source>
        <strain evidence="3 4">YC1</strain>
    </source>
</reference>